<organism evidence="1 2">
    <name type="scientific">Rhodococcus sovatensis</name>
    <dbReference type="NCBI Taxonomy" id="1805840"/>
    <lineage>
        <taxon>Bacteria</taxon>
        <taxon>Bacillati</taxon>
        <taxon>Actinomycetota</taxon>
        <taxon>Actinomycetes</taxon>
        <taxon>Mycobacteriales</taxon>
        <taxon>Nocardiaceae</taxon>
        <taxon>Rhodococcus</taxon>
    </lineage>
</organism>
<dbReference type="Gene3D" id="3.30.460.10">
    <property type="entry name" value="Beta Polymerase, domain 2"/>
    <property type="match status" value="1"/>
</dbReference>
<name>A0ABZ2PIM8_9NOCA</name>
<dbReference type="EMBL" id="CP147846">
    <property type="protein sequence ID" value="WXG69009.1"/>
    <property type="molecule type" value="Genomic_DNA"/>
</dbReference>
<proteinExistence type="predicted"/>
<protein>
    <submittedName>
        <fullName evidence="1">Aminoglycoside 6-adenylyltransferase</fullName>
    </submittedName>
</protein>
<keyword evidence="2" id="KW-1185">Reference proteome</keyword>
<reference evidence="1 2" key="1">
    <citation type="submission" date="2024-03" db="EMBL/GenBank/DDBJ databases">
        <title>Natural products discovery in diverse microorganisms through a two-stage MS feature dereplication strategy.</title>
        <authorList>
            <person name="Zhang R."/>
        </authorList>
    </citation>
    <scope>NUCLEOTIDE SEQUENCE [LARGE SCALE GENOMIC DNA]</scope>
    <source>
        <strain evidence="1 2">18930</strain>
    </source>
</reference>
<accession>A0ABZ2PIM8</accession>
<evidence type="ECO:0000313" key="1">
    <source>
        <dbReference type="EMBL" id="WXG69009.1"/>
    </source>
</evidence>
<dbReference type="InterPro" id="IPR007530">
    <property type="entry name" value="Aminoglycoside_adenylylTfrase"/>
</dbReference>
<dbReference type="InterPro" id="IPR043519">
    <property type="entry name" value="NT_sf"/>
</dbReference>
<dbReference type="Pfam" id="PF04439">
    <property type="entry name" value="Adenyl_transf"/>
    <property type="match status" value="1"/>
</dbReference>
<gene>
    <name evidence="1" type="ORF">WDS16_00060</name>
</gene>
<dbReference type="RefSeq" id="WP_338889562.1">
    <property type="nucleotide sequence ID" value="NZ_CP147846.1"/>
</dbReference>
<dbReference type="SUPFAM" id="SSF81301">
    <property type="entry name" value="Nucleotidyltransferase"/>
    <property type="match status" value="1"/>
</dbReference>
<dbReference type="Proteomes" id="UP001432000">
    <property type="component" value="Chromosome"/>
</dbReference>
<sequence length="103" mass="11541">MDYRAVLERIVTWAAKDPNVRTVVLTGSAASGALHELSDRDIELHVLRTAPLEQDDSWWNSLGEVLAVERLTNGDDQPTRLVYYVGGKIDFTLVGFLERVSQI</sequence>
<evidence type="ECO:0000313" key="2">
    <source>
        <dbReference type="Proteomes" id="UP001432000"/>
    </source>
</evidence>